<reference evidence="6 7" key="1">
    <citation type="journal article" date="2013" name="Nat. Biotechnol.">
        <title>Genome sequences of rare, uncultured bacteria obtained by differential coverage binning of multiple metagenomes.</title>
        <authorList>
            <person name="Albertsen M."/>
            <person name="Hugenholtz P."/>
            <person name="Skarshewski A."/>
            <person name="Nielsen K.L."/>
            <person name="Tyson G.W."/>
            <person name="Nielsen P.H."/>
        </authorList>
    </citation>
    <scope>NUCLEOTIDE SEQUENCE [LARGE SCALE GENOMIC DNA]</scope>
    <source>
        <strain evidence="6">TM71</strain>
    </source>
</reference>
<keyword evidence="1 4" id="KW-0413">Isomerase</keyword>
<proteinExistence type="inferred from homology"/>
<dbReference type="HOGENOM" id="CLU_041674_1_0_0"/>
<dbReference type="EMBL" id="CP005957">
    <property type="protein sequence ID" value="AGL62209.1"/>
    <property type="molecule type" value="Genomic_DNA"/>
</dbReference>
<evidence type="ECO:0000259" key="5">
    <source>
        <dbReference type="Pfam" id="PF02350"/>
    </source>
</evidence>
<dbReference type="Pfam" id="PF02350">
    <property type="entry name" value="Epimerase_2"/>
    <property type="match status" value="1"/>
</dbReference>
<evidence type="ECO:0000256" key="4">
    <source>
        <dbReference type="RuleBase" id="RU003513"/>
    </source>
</evidence>
<dbReference type="SUPFAM" id="SSF53756">
    <property type="entry name" value="UDP-Glycosyltransferase/glycogen phosphorylase"/>
    <property type="match status" value="1"/>
</dbReference>
<evidence type="ECO:0000313" key="7">
    <source>
        <dbReference type="Proteomes" id="UP000013893"/>
    </source>
</evidence>
<dbReference type="InterPro" id="IPR003331">
    <property type="entry name" value="UDP_GlcNAc_Epimerase_2_dom"/>
</dbReference>
<dbReference type="CDD" id="cd03786">
    <property type="entry name" value="GTB_UDP-GlcNAc_2-Epimerase"/>
    <property type="match status" value="1"/>
</dbReference>
<dbReference type="InterPro" id="IPR029767">
    <property type="entry name" value="WecB-like"/>
</dbReference>
<sequence length="370" mass="41379">MKKVLIIFGTRPEAIKLAPLVIEMKKSPEFEVKVCSTGQHREMLDQVLEFFNITPDYELNVMKSGQNLFDVTGSILAKVDHVINDFMPNVIIVQGDTTTALVGALGGFYHQIDIAHVEAGLRTGDIYAPFPEEANRLLISKLAKYHFAPTTNAQQALLYERVPEDNIFKVGNTVTDAIIAATERVESDKSIEDRFKDIDFINKKIILVTAHRRENFGEGMENICSVIKQLAARTDVEIIFPVHLNPNVRSVVNTKLKGVENIHLFEPFDYPELVWMMNRSYIVLTDSGGIQEEAPSLGKPVLVLREVTERPEGVEAGTACLVGTDTAKILYYAKRLLDNTEGLYDRMAKAVNPYGDGHCCKRIAGILRRS</sequence>
<dbReference type="Gene3D" id="3.40.50.2000">
    <property type="entry name" value="Glycogen Phosphorylase B"/>
    <property type="match status" value="2"/>
</dbReference>
<evidence type="ECO:0000256" key="1">
    <source>
        <dbReference type="ARBA" id="ARBA00023235"/>
    </source>
</evidence>
<dbReference type="OrthoDB" id="9803238at2"/>
<dbReference type="PATRIC" id="fig|1332188.3.peg.492"/>
<accession>R4PMR4</accession>
<dbReference type="RefSeq" id="WP_015641659.1">
    <property type="nucleotide sequence ID" value="NC_021219.1"/>
</dbReference>
<dbReference type="Proteomes" id="UP000013893">
    <property type="component" value="Chromosome"/>
</dbReference>
<evidence type="ECO:0000256" key="2">
    <source>
        <dbReference type="ARBA" id="ARBA00038209"/>
    </source>
</evidence>
<dbReference type="KEGG" id="saal:L336_0505"/>
<gene>
    <name evidence="6" type="primary">mnaA</name>
    <name evidence="6" type="ORF">L336_0505</name>
</gene>
<comment type="similarity">
    <text evidence="2 4">Belongs to the UDP-N-acetylglucosamine 2-epimerase family.</text>
</comment>
<dbReference type="PANTHER" id="PTHR43174">
    <property type="entry name" value="UDP-N-ACETYLGLUCOSAMINE 2-EPIMERASE"/>
    <property type="match status" value="1"/>
</dbReference>
<dbReference type="EC" id="5.1.3.14" evidence="3"/>
<dbReference type="STRING" id="1332188.L336_0505"/>
<protein>
    <recommendedName>
        <fullName evidence="3">UDP-N-acetylglucosamine 2-epimerase (non-hydrolyzing)</fullName>
        <ecNumber evidence="3">5.1.3.14</ecNumber>
    </recommendedName>
</protein>
<evidence type="ECO:0000313" key="6">
    <source>
        <dbReference type="EMBL" id="AGL62209.1"/>
    </source>
</evidence>
<dbReference type="GO" id="GO:0008761">
    <property type="term" value="F:UDP-N-acetylglucosamine 2-epimerase activity"/>
    <property type="evidence" value="ECO:0007669"/>
    <property type="project" value="UniProtKB-EC"/>
</dbReference>
<organism evidence="6 7">
    <name type="scientific">Candidatus Saccharimonas aalborgensis</name>
    <dbReference type="NCBI Taxonomy" id="1332188"/>
    <lineage>
        <taxon>Bacteria</taxon>
        <taxon>Candidatus Saccharimonadota</taxon>
        <taxon>Candidatus Saccharimonadia</taxon>
        <taxon>Candidatus Saccharimonadales</taxon>
        <taxon>Candidatus Saccharimonadaceae</taxon>
        <taxon>Candidatus Saccharimonas</taxon>
    </lineage>
</organism>
<evidence type="ECO:0000256" key="3">
    <source>
        <dbReference type="ARBA" id="ARBA00038858"/>
    </source>
</evidence>
<dbReference type="AlphaFoldDB" id="R4PMR4"/>
<name>R4PMR4_9BACT</name>
<keyword evidence="7" id="KW-1185">Reference proteome</keyword>
<dbReference type="PANTHER" id="PTHR43174:SF2">
    <property type="entry name" value="UDP-N-ACETYLGLUCOSAMINE 2-EPIMERASE"/>
    <property type="match status" value="1"/>
</dbReference>
<dbReference type="NCBIfam" id="TIGR00236">
    <property type="entry name" value="wecB"/>
    <property type="match status" value="1"/>
</dbReference>
<feature type="domain" description="UDP-N-acetylglucosamine 2-epimerase" evidence="5">
    <location>
        <begin position="23"/>
        <end position="367"/>
    </location>
</feature>